<dbReference type="Gene3D" id="3.40.630.10">
    <property type="entry name" value="Zn peptidases"/>
    <property type="match status" value="1"/>
</dbReference>
<keyword evidence="1" id="KW-0031">Aminopeptidase</keyword>
<dbReference type="GO" id="GO:0004177">
    <property type="term" value="F:aminopeptidase activity"/>
    <property type="evidence" value="ECO:0007669"/>
    <property type="project" value="UniProtKB-KW"/>
</dbReference>
<keyword evidence="10" id="KW-1185">Reference proteome</keyword>
<dbReference type="Proteomes" id="UP000429229">
    <property type="component" value="Unassembled WGS sequence"/>
</dbReference>
<evidence type="ECO:0000256" key="6">
    <source>
        <dbReference type="ARBA" id="ARBA00022833"/>
    </source>
</evidence>
<name>A0A6I4U461_9SPHN</name>
<dbReference type="SUPFAM" id="SSF53187">
    <property type="entry name" value="Zn-dependent exopeptidases"/>
    <property type="match status" value="1"/>
</dbReference>
<evidence type="ECO:0000256" key="3">
    <source>
        <dbReference type="ARBA" id="ARBA00022723"/>
    </source>
</evidence>
<comment type="caution">
    <text evidence="9">The sequence shown here is derived from an EMBL/GenBank/DDBJ whole genome shotgun (WGS) entry which is preliminary data.</text>
</comment>
<dbReference type="GO" id="GO:0046872">
    <property type="term" value="F:metal ion binding"/>
    <property type="evidence" value="ECO:0007669"/>
    <property type="project" value="UniProtKB-KW"/>
</dbReference>
<dbReference type="RefSeq" id="WP_160615917.1">
    <property type="nucleotide sequence ID" value="NZ_WTYR01000001.1"/>
</dbReference>
<gene>
    <name evidence="9" type="ORF">GRI68_03510</name>
</gene>
<accession>A0A6I4U461</accession>
<dbReference type="PANTHER" id="PTHR12147">
    <property type="entry name" value="METALLOPEPTIDASE M28 FAMILY MEMBER"/>
    <property type="match status" value="1"/>
</dbReference>
<evidence type="ECO:0000256" key="5">
    <source>
        <dbReference type="ARBA" id="ARBA00022801"/>
    </source>
</evidence>
<dbReference type="Pfam" id="PF04389">
    <property type="entry name" value="Peptidase_M28"/>
    <property type="match status" value="1"/>
</dbReference>
<evidence type="ECO:0000256" key="4">
    <source>
        <dbReference type="ARBA" id="ARBA00022729"/>
    </source>
</evidence>
<dbReference type="GO" id="GO:0006508">
    <property type="term" value="P:proteolysis"/>
    <property type="evidence" value="ECO:0007669"/>
    <property type="project" value="UniProtKB-KW"/>
</dbReference>
<keyword evidence="5" id="KW-0378">Hydrolase</keyword>
<feature type="domain" description="Peptidase M28" evidence="8">
    <location>
        <begin position="252"/>
        <end position="445"/>
    </location>
</feature>
<dbReference type="GO" id="GO:0008235">
    <property type="term" value="F:metalloexopeptidase activity"/>
    <property type="evidence" value="ECO:0007669"/>
    <property type="project" value="InterPro"/>
</dbReference>
<keyword evidence="6" id="KW-0862">Zinc</keyword>
<evidence type="ECO:0000256" key="2">
    <source>
        <dbReference type="ARBA" id="ARBA00022670"/>
    </source>
</evidence>
<dbReference type="PANTHER" id="PTHR12147:SF56">
    <property type="entry name" value="AMINOPEPTIDASE YDR415C-RELATED"/>
    <property type="match status" value="1"/>
</dbReference>
<dbReference type="AlphaFoldDB" id="A0A6I4U461"/>
<feature type="signal peptide" evidence="7">
    <location>
        <begin position="1"/>
        <end position="20"/>
    </location>
</feature>
<keyword evidence="2" id="KW-0645">Protease</keyword>
<organism evidence="9 10">
    <name type="scientific">Alteriqipengyuania halimionae</name>
    <dbReference type="NCBI Taxonomy" id="1926630"/>
    <lineage>
        <taxon>Bacteria</taxon>
        <taxon>Pseudomonadati</taxon>
        <taxon>Pseudomonadota</taxon>
        <taxon>Alphaproteobacteria</taxon>
        <taxon>Sphingomonadales</taxon>
        <taxon>Erythrobacteraceae</taxon>
        <taxon>Alteriqipengyuania</taxon>
    </lineage>
</organism>
<evidence type="ECO:0000313" key="10">
    <source>
        <dbReference type="Proteomes" id="UP000429229"/>
    </source>
</evidence>
<keyword evidence="3" id="KW-0479">Metal-binding</keyword>
<evidence type="ECO:0000256" key="7">
    <source>
        <dbReference type="SAM" id="SignalP"/>
    </source>
</evidence>
<dbReference type="InterPro" id="IPR007484">
    <property type="entry name" value="Peptidase_M28"/>
</dbReference>
<evidence type="ECO:0000313" key="9">
    <source>
        <dbReference type="EMBL" id="MXP09241.1"/>
    </source>
</evidence>
<evidence type="ECO:0000256" key="1">
    <source>
        <dbReference type="ARBA" id="ARBA00022438"/>
    </source>
</evidence>
<proteinExistence type="predicted"/>
<feature type="chain" id="PRO_5026031619" evidence="7">
    <location>
        <begin position="21"/>
        <end position="485"/>
    </location>
</feature>
<keyword evidence="4 7" id="KW-0732">Signal</keyword>
<dbReference type="OrthoDB" id="9778250at2"/>
<evidence type="ECO:0000259" key="8">
    <source>
        <dbReference type="Pfam" id="PF04389"/>
    </source>
</evidence>
<protein>
    <submittedName>
        <fullName evidence="9">M28 family peptidase</fullName>
    </submittedName>
</protein>
<sequence length="485" mass="51120">MKRFSIFALPLAALALPACAATSDAANPASASDTAIVAATSEAAPTLEQTEDILMKHIEVLASDDYMGRKPGTEGGRKTIDYLAGELEKYGFEPGYNGSFEQKVVFERSAAPKVALLLGDTVIEGEGVVSLAGSTDFDGVELVRIASTDDINDTIAGKLMVIENPMLMREAAQAGLEAGARGAIVLAGDALLANFAGGAQRERVKLADMDNGDAEPVFVLLGDDASAAFKAADTDMVSAAYTSDGTRFESANVIGRLPGTRPEAGAIVMMAHWDHIGECGEPDAEDRICNGAVDNASGIAAMLETARRLAAGPQLERDVYIMGTTAEEMGLLGATYFAENPPRPLDEIHAALNIDTVAIAPADAPLSVIGWKRTPLDASIEGVAASLGRTVEVGDESDKYVRRQDGWALMNKGVPSVLVSSSFGDAEATDTYMSSRYHAASDEIWEGFEIGGAASDVPVYVALMRHWATPALYSKPEGWTFDNEE</sequence>
<dbReference type="InterPro" id="IPR045175">
    <property type="entry name" value="M28_fam"/>
</dbReference>
<dbReference type="EMBL" id="WTYR01000001">
    <property type="protein sequence ID" value="MXP09241.1"/>
    <property type="molecule type" value="Genomic_DNA"/>
</dbReference>
<reference evidence="9 10" key="1">
    <citation type="submission" date="2019-12" db="EMBL/GenBank/DDBJ databases">
        <title>Genomic-based taxomic classification of the family Erythrobacteraceae.</title>
        <authorList>
            <person name="Xu L."/>
        </authorList>
    </citation>
    <scope>NUCLEOTIDE SEQUENCE [LARGE SCALE GENOMIC DNA]</scope>
    <source>
        <strain evidence="9 10">LMG 29519</strain>
    </source>
</reference>